<evidence type="ECO:0000313" key="9">
    <source>
        <dbReference type="EMBL" id="GGD36896.1"/>
    </source>
</evidence>
<evidence type="ECO:0000259" key="8">
    <source>
        <dbReference type="Pfam" id="PF08335"/>
    </source>
</evidence>
<evidence type="ECO:0000256" key="5">
    <source>
        <dbReference type="ARBA" id="ARBA00022842"/>
    </source>
</evidence>
<feature type="domain" description="Glutamate-ammonia ligase adenylyltransferase repeated" evidence="7">
    <location>
        <begin position="10"/>
        <end position="235"/>
    </location>
</feature>
<evidence type="ECO:0000313" key="10">
    <source>
        <dbReference type="Proteomes" id="UP000598997"/>
    </source>
</evidence>
<dbReference type="GO" id="GO:0000820">
    <property type="term" value="P:regulation of glutamine family amino acid metabolic process"/>
    <property type="evidence" value="ECO:0007669"/>
    <property type="project" value="TreeGrafter"/>
</dbReference>
<evidence type="ECO:0000259" key="7">
    <source>
        <dbReference type="Pfam" id="PF03710"/>
    </source>
</evidence>
<proteinExistence type="predicted"/>
<dbReference type="GO" id="GO:0008882">
    <property type="term" value="F:[glutamate-ammonia-ligase] adenylyltransferase activity"/>
    <property type="evidence" value="ECO:0007669"/>
    <property type="project" value="InterPro"/>
</dbReference>
<dbReference type="NCBIfam" id="NF008292">
    <property type="entry name" value="PRK11072.1"/>
    <property type="match status" value="1"/>
</dbReference>
<dbReference type="PANTHER" id="PTHR30621:SF0">
    <property type="entry name" value="BIFUNCTIONAL GLUTAMINE SYNTHETASE ADENYLYLTRANSFERASE_ADENYLYL-REMOVING ENZYME"/>
    <property type="match status" value="1"/>
</dbReference>
<dbReference type="EMBL" id="BMIO01000002">
    <property type="protein sequence ID" value="GGD36896.1"/>
    <property type="molecule type" value="Genomic_DNA"/>
</dbReference>
<name>A0A916YAE7_9SPHN</name>
<evidence type="ECO:0000256" key="2">
    <source>
        <dbReference type="ARBA" id="ARBA00022695"/>
    </source>
</evidence>
<evidence type="ECO:0000256" key="3">
    <source>
        <dbReference type="ARBA" id="ARBA00022741"/>
    </source>
</evidence>
<dbReference type="GO" id="GO:0005524">
    <property type="term" value="F:ATP binding"/>
    <property type="evidence" value="ECO:0007669"/>
    <property type="project" value="UniProtKB-KW"/>
</dbReference>
<sequence>MTGDWASAITRAKAHAPFLADLLARRPDLEEMLASGEGDAALALAKQAGEGAPDVGSALRREKRALALVLGIGDLAGAFPLLKVTGELSDFASRALHAAIGEAIAHRMPGAENTGMTALALGKHGAGELNYSSDIDPILLYDPARLPRRERDEPGEAAQMAARRVVQTMGAQTAEGYVFRTDLRLRPASEVSPLAISFDAALTHYESSALAWERAAFIRARSVAGDIEAGCEFLAHIRPFVWRKSLDFGAISEVGRLVHRIRDDHSGPQRPGPGFDVKKGRGGIREVEFFAQTHQLIHGGRDPSLRCSGTRAALDALAAAQIIPAEDAVVMGESYDRLREIEHRLQMVNDRQTHSLPAGEALDNVAQLDGLTDGSALVAELETICEKVRTRFDRLVEAHGGKVSAPKPQPVAEERLEELGFADPGALAERIGGWEAGRVKCLRSDAARQAFSAIRPQLLEALAKAPEPERALTRWEQMLARLPSAINIFHLLEARPALLETLARVLALSPSLADALGRRGDLLDTLIDRTAYDLPGDVDTLIADMRGEDDDYEAVLDRVRRVVGDLRFALGMQLIDNAQDPLDVAAALSRVAEAAISVCAEAASREFSRAHGRIADEELVVLGLGRLGGGALTHASDLDIVYLFTGDFEGESDGERPLGATQYFNRLAQRVTGALIVPTAEGALFEVDTRLRPSGTQGLLAVSIDSFARYQAESAWTWEHMALMRARVLHGPPAAHDAVYEVVRSVLTRPRDEDALRADVLKMRGDMATHKPPRGPLDIKLQRGGLVDLEFLTHFHQLRTGTCHDPNLGKAVRCLGAAGHVPDTLGEARDLLTRMLVTLRLVSPDTNLPPPAARDVLAAACRQDSWEALLSALDKARAEVAGAWAETFDQTLEL</sequence>
<dbReference type="Pfam" id="PF08335">
    <property type="entry name" value="GlnD_UR_UTase"/>
    <property type="match status" value="1"/>
</dbReference>
<feature type="domain" description="Glutamate-ammonia ligase adenylyltransferase repeated" evidence="7">
    <location>
        <begin position="500"/>
        <end position="736"/>
    </location>
</feature>
<keyword evidence="5" id="KW-0460">Magnesium</keyword>
<dbReference type="InterPro" id="IPR023057">
    <property type="entry name" value="GlnE"/>
</dbReference>
<evidence type="ECO:0000256" key="1">
    <source>
        <dbReference type="ARBA" id="ARBA00022679"/>
    </source>
</evidence>
<dbReference type="AlphaFoldDB" id="A0A916YAE7"/>
<accession>A0A916YAE7</accession>
<keyword evidence="1" id="KW-0808">Transferase</keyword>
<gene>
    <name evidence="9" type="primary">glnE</name>
    <name evidence="9" type="ORF">GCM10010989_08810</name>
</gene>
<dbReference type="Gene3D" id="1.20.120.1510">
    <property type="match status" value="1"/>
</dbReference>
<dbReference type="InterPro" id="IPR043519">
    <property type="entry name" value="NT_sf"/>
</dbReference>
<feature type="domain" description="PII-uridylyltransferase/Glutamine-synthetase adenylyltransferase" evidence="8">
    <location>
        <begin position="273"/>
        <end position="394"/>
    </location>
</feature>
<dbReference type="Proteomes" id="UP000598997">
    <property type="component" value="Unassembled WGS sequence"/>
</dbReference>
<keyword evidence="10" id="KW-1185">Reference proteome</keyword>
<comment type="caution">
    <text evidence="9">The sequence shown here is derived from an EMBL/GenBank/DDBJ whole genome shotgun (WGS) entry which is preliminary data.</text>
</comment>
<keyword evidence="2 9" id="KW-0548">Nucleotidyltransferase</keyword>
<keyword evidence="3" id="KW-0547">Nucleotide-binding</keyword>
<dbReference type="GO" id="GO:0005829">
    <property type="term" value="C:cytosol"/>
    <property type="evidence" value="ECO:0007669"/>
    <property type="project" value="TreeGrafter"/>
</dbReference>
<dbReference type="SUPFAM" id="SSF81301">
    <property type="entry name" value="Nucleotidyltransferase"/>
    <property type="match status" value="2"/>
</dbReference>
<dbReference type="Gene3D" id="3.30.460.10">
    <property type="entry name" value="Beta Polymerase, domain 2"/>
    <property type="match status" value="2"/>
</dbReference>
<evidence type="ECO:0000256" key="6">
    <source>
        <dbReference type="ARBA" id="ARBA00023268"/>
    </source>
</evidence>
<organism evidence="9 10">
    <name type="scientific">Croceicoccus pelagius</name>
    <dbReference type="NCBI Taxonomy" id="1703341"/>
    <lineage>
        <taxon>Bacteria</taxon>
        <taxon>Pseudomonadati</taxon>
        <taxon>Pseudomonadota</taxon>
        <taxon>Alphaproteobacteria</taxon>
        <taxon>Sphingomonadales</taxon>
        <taxon>Erythrobacteraceae</taxon>
        <taxon>Croceicoccus</taxon>
    </lineage>
</organism>
<keyword evidence="4" id="KW-0067">ATP-binding</keyword>
<protein>
    <submittedName>
        <fullName evidence="9">Glutamate-ammonia-ligase adenylyltransferase</fullName>
    </submittedName>
</protein>
<reference evidence="9 10" key="1">
    <citation type="journal article" date="2014" name="Int. J. Syst. Evol. Microbiol.">
        <title>Complete genome sequence of Corynebacterium casei LMG S-19264T (=DSM 44701T), isolated from a smear-ripened cheese.</title>
        <authorList>
            <consortium name="US DOE Joint Genome Institute (JGI-PGF)"/>
            <person name="Walter F."/>
            <person name="Albersmeier A."/>
            <person name="Kalinowski J."/>
            <person name="Ruckert C."/>
        </authorList>
    </citation>
    <scope>NUCLEOTIDE SEQUENCE [LARGE SCALE GENOMIC DNA]</scope>
    <source>
        <strain evidence="9 10">CGMCC 1.15358</strain>
    </source>
</reference>
<dbReference type="InterPro" id="IPR013546">
    <property type="entry name" value="PII_UdlTrfase/GS_AdlTrfase"/>
</dbReference>
<keyword evidence="6" id="KW-0511">Multifunctional enzyme</keyword>
<dbReference type="Pfam" id="PF03710">
    <property type="entry name" value="GlnE"/>
    <property type="match status" value="2"/>
</dbReference>
<dbReference type="InterPro" id="IPR005190">
    <property type="entry name" value="GlnE_rpt_dom"/>
</dbReference>
<dbReference type="SUPFAM" id="SSF81593">
    <property type="entry name" value="Nucleotidyltransferase substrate binding subunit/domain"/>
    <property type="match status" value="2"/>
</dbReference>
<dbReference type="CDD" id="cd05401">
    <property type="entry name" value="NT_GlnE_GlnD_like"/>
    <property type="match status" value="2"/>
</dbReference>
<evidence type="ECO:0000256" key="4">
    <source>
        <dbReference type="ARBA" id="ARBA00022840"/>
    </source>
</evidence>
<dbReference type="PANTHER" id="PTHR30621">
    <property type="entry name" value="GLUTAMINE SYNTHETASE ADENYLYLTRANSFERASE"/>
    <property type="match status" value="1"/>
</dbReference>
<dbReference type="Gene3D" id="1.20.120.330">
    <property type="entry name" value="Nucleotidyltransferases domain 2"/>
    <property type="match status" value="2"/>
</dbReference>